<dbReference type="SMART" id="SM00342">
    <property type="entry name" value="HTH_ARAC"/>
    <property type="match status" value="1"/>
</dbReference>
<protein>
    <recommendedName>
        <fullName evidence="1">Stage 0 sporulation protein A homolog</fullName>
    </recommendedName>
</protein>
<dbReference type="EMBL" id="SDKC01000001">
    <property type="protein sequence ID" value="RXS73955.1"/>
    <property type="molecule type" value="Genomic_DNA"/>
</dbReference>
<comment type="caution">
    <text evidence="9">The sequence shown here is derived from an EMBL/GenBank/DDBJ whole genome shotgun (WGS) entry which is preliminary data.</text>
</comment>
<dbReference type="Proteomes" id="UP000290106">
    <property type="component" value="Unassembled WGS sequence"/>
</dbReference>
<keyword evidence="2" id="KW-0805">Transcription regulation</keyword>
<gene>
    <name evidence="9" type="ORF">ETP43_00930</name>
</gene>
<evidence type="ECO:0000313" key="9">
    <source>
        <dbReference type="EMBL" id="RXS73955.1"/>
    </source>
</evidence>
<dbReference type="SMART" id="SM00448">
    <property type="entry name" value="REC"/>
    <property type="match status" value="1"/>
</dbReference>
<evidence type="ECO:0000259" key="7">
    <source>
        <dbReference type="PROSITE" id="PS01124"/>
    </source>
</evidence>
<dbReference type="PRINTS" id="PR00032">
    <property type="entry name" value="HTHARAC"/>
</dbReference>
<evidence type="ECO:0000256" key="5">
    <source>
        <dbReference type="ARBA" id="ARBA00024867"/>
    </source>
</evidence>
<dbReference type="InterPro" id="IPR001789">
    <property type="entry name" value="Sig_transdc_resp-reg_receiver"/>
</dbReference>
<dbReference type="InterPro" id="IPR018062">
    <property type="entry name" value="HTH_AraC-typ_CS"/>
</dbReference>
<keyword evidence="10" id="KW-1185">Reference proteome</keyword>
<dbReference type="OrthoDB" id="1769137at2"/>
<evidence type="ECO:0000256" key="1">
    <source>
        <dbReference type="ARBA" id="ARBA00018672"/>
    </source>
</evidence>
<dbReference type="PROSITE" id="PS50110">
    <property type="entry name" value="RESPONSE_REGULATORY"/>
    <property type="match status" value="1"/>
</dbReference>
<name>A0A4V1NRJ3_9FIRM</name>
<keyword evidence="3" id="KW-0238">DNA-binding</keyword>
<dbReference type="PROSITE" id="PS01124">
    <property type="entry name" value="HTH_ARAC_FAMILY_2"/>
    <property type="match status" value="1"/>
</dbReference>
<dbReference type="SUPFAM" id="SSF52172">
    <property type="entry name" value="CheY-like"/>
    <property type="match status" value="1"/>
</dbReference>
<dbReference type="Pfam" id="PF12833">
    <property type="entry name" value="HTH_18"/>
    <property type="match status" value="1"/>
</dbReference>
<dbReference type="InterPro" id="IPR020449">
    <property type="entry name" value="Tscrpt_reg_AraC-type_HTH"/>
</dbReference>
<sequence length="336" mass="39463">MKVLVVDDDKLARKGLISIMDWGKYGFEVVGDVQNGRKALEFLKDNEVDIVFTDIDMPEIDGIELMKMCKKEYPEVKFVVFSMYEDFRYAQSALRLGALDYISKISFDGDECDQILELVERKYKENQSKKEPRKEDSGLQKRLEKEWTNTRWIFNDCEFNRLCEITRGVELRTAERAFIKSFHSFQKLTGEELEFPSLSSVDEMLEWVKNWKENLYQTCLQTDKTKDIYMFARVILYTDEHIEENLKSEEVATQIGMSRSYFSTRFKEITGDTFHNYVISRKMHAAARKMAKGTENITQIASDLGYDNFYYFTKVFSKEYGCTPTEYAGRLKKCSI</sequence>
<dbReference type="GO" id="GO:0000160">
    <property type="term" value="P:phosphorelay signal transduction system"/>
    <property type="evidence" value="ECO:0007669"/>
    <property type="project" value="InterPro"/>
</dbReference>
<feature type="modified residue" description="4-aspartylphosphate" evidence="6">
    <location>
        <position position="54"/>
    </location>
</feature>
<dbReference type="GO" id="GO:0043565">
    <property type="term" value="F:sequence-specific DNA binding"/>
    <property type="evidence" value="ECO:0007669"/>
    <property type="project" value="InterPro"/>
</dbReference>
<comment type="function">
    <text evidence="5">May play the central regulatory role in sporulation. It may be an element of the effector pathway responsible for the activation of sporulation genes in response to nutritional stress. Spo0A may act in concert with spo0H (a sigma factor) to control the expression of some genes that are critical to the sporulation process.</text>
</comment>
<evidence type="ECO:0000256" key="3">
    <source>
        <dbReference type="ARBA" id="ARBA00023125"/>
    </source>
</evidence>
<feature type="domain" description="HTH araC/xylS-type" evidence="7">
    <location>
        <begin position="232"/>
        <end position="330"/>
    </location>
</feature>
<evidence type="ECO:0000256" key="4">
    <source>
        <dbReference type="ARBA" id="ARBA00023163"/>
    </source>
</evidence>
<dbReference type="Pfam" id="PF00072">
    <property type="entry name" value="Response_reg"/>
    <property type="match status" value="1"/>
</dbReference>
<dbReference type="PANTHER" id="PTHR43280">
    <property type="entry name" value="ARAC-FAMILY TRANSCRIPTIONAL REGULATOR"/>
    <property type="match status" value="1"/>
</dbReference>
<evidence type="ECO:0000259" key="8">
    <source>
        <dbReference type="PROSITE" id="PS50110"/>
    </source>
</evidence>
<keyword evidence="4" id="KW-0804">Transcription</keyword>
<keyword evidence="6" id="KW-0597">Phosphoprotein</keyword>
<feature type="domain" description="Response regulatory" evidence="8">
    <location>
        <begin position="2"/>
        <end position="119"/>
    </location>
</feature>
<dbReference type="CDD" id="cd17536">
    <property type="entry name" value="REC_YesN-like"/>
    <property type="match status" value="1"/>
</dbReference>
<evidence type="ECO:0000256" key="6">
    <source>
        <dbReference type="PROSITE-ProRule" id="PRU00169"/>
    </source>
</evidence>
<evidence type="ECO:0000256" key="2">
    <source>
        <dbReference type="ARBA" id="ARBA00023015"/>
    </source>
</evidence>
<dbReference type="InterPro" id="IPR018060">
    <property type="entry name" value="HTH_AraC"/>
</dbReference>
<dbReference type="SUPFAM" id="SSF46689">
    <property type="entry name" value="Homeodomain-like"/>
    <property type="match status" value="2"/>
</dbReference>
<reference evidence="9 10" key="1">
    <citation type="submission" date="2019-01" db="EMBL/GenBank/DDBJ databases">
        <title>Blautia sp. nov. KGMB01111 isolated human feces.</title>
        <authorList>
            <person name="Park J.-E."/>
            <person name="Kim J.-S."/>
            <person name="Park S.-H."/>
        </authorList>
    </citation>
    <scope>NUCLEOTIDE SEQUENCE [LARGE SCALE GENOMIC DNA]</scope>
    <source>
        <strain evidence="9 10">KGMB01111</strain>
    </source>
</reference>
<dbReference type="RefSeq" id="WP_129256808.1">
    <property type="nucleotide sequence ID" value="NZ_SDKC01000001.1"/>
</dbReference>
<dbReference type="PANTHER" id="PTHR43280:SF28">
    <property type="entry name" value="HTH-TYPE TRANSCRIPTIONAL ACTIVATOR RHAS"/>
    <property type="match status" value="1"/>
</dbReference>
<dbReference type="PROSITE" id="PS00041">
    <property type="entry name" value="HTH_ARAC_FAMILY_1"/>
    <property type="match status" value="1"/>
</dbReference>
<dbReference type="Gene3D" id="3.40.50.2300">
    <property type="match status" value="1"/>
</dbReference>
<dbReference type="Gene3D" id="1.10.10.60">
    <property type="entry name" value="Homeodomain-like"/>
    <property type="match status" value="2"/>
</dbReference>
<dbReference type="GO" id="GO:0003700">
    <property type="term" value="F:DNA-binding transcription factor activity"/>
    <property type="evidence" value="ECO:0007669"/>
    <property type="project" value="InterPro"/>
</dbReference>
<proteinExistence type="predicted"/>
<accession>A0A4V1NRJ3</accession>
<dbReference type="InterPro" id="IPR009057">
    <property type="entry name" value="Homeodomain-like_sf"/>
</dbReference>
<organism evidence="9 10">
    <name type="scientific">Blautia faecicola</name>
    <dbReference type="NCBI Taxonomy" id="2509240"/>
    <lineage>
        <taxon>Bacteria</taxon>
        <taxon>Bacillati</taxon>
        <taxon>Bacillota</taxon>
        <taxon>Clostridia</taxon>
        <taxon>Lachnospirales</taxon>
        <taxon>Lachnospiraceae</taxon>
        <taxon>Blautia</taxon>
    </lineage>
</organism>
<dbReference type="InterPro" id="IPR011006">
    <property type="entry name" value="CheY-like_superfamily"/>
</dbReference>
<dbReference type="AlphaFoldDB" id="A0A4V1NRJ3"/>
<evidence type="ECO:0000313" key="10">
    <source>
        <dbReference type="Proteomes" id="UP000290106"/>
    </source>
</evidence>